<keyword evidence="4 5" id="KW-0732">Signal</keyword>
<dbReference type="OMA" id="MQNRVGC"/>
<evidence type="ECO:0000313" key="7">
    <source>
        <dbReference type="EnsemblMetazoa" id="AALFPA23_014469.P21041"/>
    </source>
</evidence>
<evidence type="ECO:0000256" key="4">
    <source>
        <dbReference type="ARBA" id="ARBA00022729"/>
    </source>
</evidence>
<keyword evidence="8" id="KW-1185">Reference proteome</keyword>
<dbReference type="VEuPathDB" id="VectorBase:AALFPA_066933"/>
<evidence type="ECO:0000313" key="6">
    <source>
        <dbReference type="EMBL" id="QCH39983.1"/>
    </source>
</evidence>
<sequence>MRDNILWLLAALVALLTVTTVTAFANNSNAIYTWEGGRIEWPCPTTKRLVKAAAKYTPKDIIAMACARSGDKTLCAMPRYRNSIPITLGQIYATKRGCDVKFEPFPCWTEQEENNCNSLQSVIDIYATGDFVWVLDSGILNALRSPIQRCPAKIVVYESKTNKKMKTINLARYVTEKSRLQYMQVECLKGGQCFVYISDAGNNAIIVYDVSGGRGYRVVLPKAVHHGCRFRDVLYIFLSYHKEGTKLYFTYLGGRRLFAIRTDHLRKGHGGNIEDIGEKPGSYIYIGSDGATGVFFREEGDSNVFFWDTKQCLKKSNFKLVFKSSEGLYATDVFPDHEINRFLILESDFPGYMEEKAGCGTLHQISLLDGTAC</sequence>
<evidence type="ECO:0000256" key="1">
    <source>
        <dbReference type="ARBA" id="ARBA00004613"/>
    </source>
</evidence>
<protein>
    <submittedName>
        <fullName evidence="6">Yellow-g2</fullName>
    </submittedName>
</protein>
<proteinExistence type="evidence at transcript level"/>
<dbReference type="InterPro" id="IPR011044">
    <property type="entry name" value="Quino_amine_DH_bsu"/>
</dbReference>
<dbReference type="EnsemblMetazoa" id="AALFPA23_014469.R21041">
    <property type="protein sequence ID" value="AALFPA23_014469.P21041"/>
    <property type="gene ID" value="AALFPA23_014469"/>
</dbReference>
<dbReference type="Pfam" id="PF03022">
    <property type="entry name" value="MRJP"/>
    <property type="match status" value="1"/>
</dbReference>
<reference evidence="8" key="1">
    <citation type="journal article" date="2015" name="Proc. Natl. Acad. Sci. U.S.A.">
        <title>Genome sequence of the Asian Tiger mosquito, Aedes albopictus, reveals insights into its biology, genetics, and evolution.</title>
        <authorList>
            <person name="Chen X.G."/>
            <person name="Jiang X."/>
            <person name="Gu J."/>
            <person name="Xu M."/>
            <person name="Wu Y."/>
            <person name="Deng Y."/>
            <person name="Zhang C."/>
            <person name="Bonizzoni M."/>
            <person name="Dermauw W."/>
            <person name="Vontas J."/>
            <person name="Armbruster P."/>
            <person name="Huang X."/>
            <person name="Yang Y."/>
            <person name="Zhang H."/>
            <person name="He W."/>
            <person name="Peng H."/>
            <person name="Liu Y."/>
            <person name="Wu K."/>
            <person name="Chen J."/>
            <person name="Lirakis M."/>
            <person name="Topalis P."/>
            <person name="Van Leeuwen T."/>
            <person name="Hall A.B."/>
            <person name="Jiang X."/>
            <person name="Thorpe C."/>
            <person name="Mueller R.L."/>
            <person name="Sun C."/>
            <person name="Waterhouse R.M."/>
            <person name="Yan G."/>
            <person name="Tu Z.J."/>
            <person name="Fang X."/>
            <person name="James A.A."/>
        </authorList>
    </citation>
    <scope>NUCLEOTIDE SEQUENCE [LARGE SCALE GENOMIC DNA]</scope>
    <source>
        <strain evidence="8">Foshan</strain>
    </source>
</reference>
<comment type="subcellular location">
    <subcellularLocation>
        <location evidence="1">Secreted</location>
    </subcellularLocation>
</comment>
<organism evidence="6">
    <name type="scientific">Aedes albopictus</name>
    <name type="common">Asian tiger mosquito</name>
    <name type="synonym">Stegomyia albopicta</name>
    <dbReference type="NCBI Taxonomy" id="7160"/>
    <lineage>
        <taxon>Eukaryota</taxon>
        <taxon>Metazoa</taxon>
        <taxon>Ecdysozoa</taxon>
        <taxon>Arthropoda</taxon>
        <taxon>Hexapoda</taxon>
        <taxon>Insecta</taxon>
        <taxon>Pterygota</taxon>
        <taxon>Neoptera</taxon>
        <taxon>Endopterygota</taxon>
        <taxon>Diptera</taxon>
        <taxon>Nematocera</taxon>
        <taxon>Culicoidea</taxon>
        <taxon>Culicidae</taxon>
        <taxon>Culicinae</taxon>
        <taxon>Aedini</taxon>
        <taxon>Aedes</taxon>
        <taxon>Stegomyia</taxon>
    </lineage>
</organism>
<accession>A0A4D6V002</accession>
<dbReference type="SUPFAM" id="SSF50969">
    <property type="entry name" value="YVTN repeat-like/Quinoprotein amine dehydrogenase"/>
    <property type="match status" value="1"/>
</dbReference>
<dbReference type="EMBL" id="MH936662">
    <property type="protein sequence ID" value="QCH39983.1"/>
    <property type="molecule type" value="mRNA"/>
</dbReference>
<evidence type="ECO:0000313" key="8">
    <source>
        <dbReference type="Proteomes" id="UP000069940"/>
    </source>
</evidence>
<reference evidence="6" key="2">
    <citation type="submission" date="2018-09" db="EMBL/GenBank/DDBJ databases">
        <authorList>
            <person name="Noh M.Y."/>
            <person name="Arakane Y."/>
        </authorList>
    </citation>
    <scope>NUCLEOTIDE SEQUENCE</scope>
</reference>
<dbReference type="KEGG" id="aalb:109403201"/>
<reference evidence="7" key="3">
    <citation type="submission" date="2025-05" db="UniProtKB">
        <authorList>
            <consortium name="EnsemblMetazoa"/>
        </authorList>
    </citation>
    <scope>IDENTIFICATION</scope>
    <source>
        <strain evidence="7">Foshan</strain>
    </source>
</reference>
<gene>
    <name evidence="7" type="primary">109403201</name>
</gene>
<dbReference type="PANTHER" id="PTHR10009">
    <property type="entry name" value="PROTEIN YELLOW-RELATED"/>
    <property type="match status" value="1"/>
</dbReference>
<evidence type="ECO:0000256" key="3">
    <source>
        <dbReference type="ARBA" id="ARBA00022525"/>
    </source>
</evidence>
<dbReference type="InterPro" id="IPR011042">
    <property type="entry name" value="6-blade_b-propeller_TolB-like"/>
</dbReference>
<dbReference type="Gene3D" id="2.120.10.30">
    <property type="entry name" value="TolB, C-terminal domain"/>
    <property type="match status" value="1"/>
</dbReference>
<dbReference type="InterPro" id="IPR017996">
    <property type="entry name" value="MRJP/yellow-related"/>
</dbReference>
<evidence type="ECO:0000256" key="2">
    <source>
        <dbReference type="ARBA" id="ARBA00009127"/>
    </source>
</evidence>
<feature type="chain" id="PRO_5020040290" evidence="5">
    <location>
        <begin position="24"/>
        <end position="373"/>
    </location>
</feature>
<dbReference type="GO" id="GO:0005576">
    <property type="term" value="C:extracellular region"/>
    <property type="evidence" value="ECO:0007669"/>
    <property type="project" value="UniProtKB-SubCell"/>
</dbReference>
<dbReference type="VEuPathDB" id="VectorBase:AALF006045"/>
<evidence type="ECO:0000256" key="5">
    <source>
        <dbReference type="SAM" id="SignalP"/>
    </source>
</evidence>
<dbReference type="AlphaFoldDB" id="A0A4D6V002"/>
<name>A0A4D6V002_AEDAL</name>
<comment type="similarity">
    <text evidence="2">Belongs to the major royal jelly protein family.</text>
</comment>
<dbReference type="Proteomes" id="UP000069940">
    <property type="component" value="Unassembled WGS sequence"/>
</dbReference>
<keyword evidence="3" id="KW-0964">Secreted</keyword>
<dbReference type="OrthoDB" id="6583604at2759"/>
<dbReference type="PANTHER" id="PTHR10009:SF8">
    <property type="entry name" value="IP19120P"/>
    <property type="match status" value="1"/>
</dbReference>
<feature type="signal peptide" evidence="5">
    <location>
        <begin position="1"/>
        <end position="23"/>
    </location>
</feature>
<dbReference type="VEuPathDB" id="VectorBase:AALC636_027011"/>